<accession>A0AAV2I873</accession>
<dbReference type="Proteomes" id="UP001497497">
    <property type="component" value="Unassembled WGS sequence"/>
</dbReference>
<feature type="compositionally biased region" description="Basic and acidic residues" evidence="4">
    <location>
        <begin position="449"/>
        <end position="460"/>
    </location>
</feature>
<evidence type="ECO:0000259" key="5">
    <source>
        <dbReference type="PROSITE" id="PS51720"/>
    </source>
</evidence>
<gene>
    <name evidence="6" type="ORF">GSLYS_00015998001</name>
</gene>
<dbReference type="Pfam" id="PF04548">
    <property type="entry name" value="AIG1"/>
    <property type="match status" value="1"/>
</dbReference>
<dbReference type="InterPro" id="IPR027417">
    <property type="entry name" value="P-loop_NTPase"/>
</dbReference>
<keyword evidence="7" id="KW-1185">Reference proteome</keyword>
<evidence type="ECO:0000313" key="7">
    <source>
        <dbReference type="Proteomes" id="UP001497497"/>
    </source>
</evidence>
<dbReference type="InterPro" id="IPR045058">
    <property type="entry name" value="GIMA/IAN/Toc"/>
</dbReference>
<dbReference type="InterPro" id="IPR006703">
    <property type="entry name" value="G_AIG1"/>
</dbReference>
<evidence type="ECO:0000256" key="3">
    <source>
        <dbReference type="ARBA" id="ARBA00023134"/>
    </source>
</evidence>
<dbReference type="AlphaFoldDB" id="A0AAV2I873"/>
<proteinExistence type="inferred from homology"/>
<feature type="region of interest" description="Disordered" evidence="4">
    <location>
        <begin position="426"/>
        <end position="460"/>
    </location>
</feature>
<dbReference type="SUPFAM" id="SSF52540">
    <property type="entry name" value="P-loop containing nucleoside triphosphate hydrolases"/>
    <property type="match status" value="1"/>
</dbReference>
<feature type="region of interest" description="Disordered" evidence="4">
    <location>
        <begin position="571"/>
        <end position="592"/>
    </location>
</feature>
<evidence type="ECO:0000256" key="4">
    <source>
        <dbReference type="SAM" id="MobiDB-lite"/>
    </source>
</evidence>
<reference evidence="6 7" key="1">
    <citation type="submission" date="2024-04" db="EMBL/GenBank/DDBJ databases">
        <authorList>
            <consortium name="Genoscope - CEA"/>
            <person name="William W."/>
        </authorList>
    </citation>
    <scope>NUCLEOTIDE SEQUENCE [LARGE SCALE GENOMIC DNA]</scope>
</reference>
<dbReference type="PROSITE" id="PS51720">
    <property type="entry name" value="G_AIG1"/>
    <property type="match status" value="1"/>
</dbReference>
<keyword evidence="3" id="KW-0342">GTP-binding</keyword>
<evidence type="ECO:0000313" key="6">
    <source>
        <dbReference type="EMBL" id="CAL1542404.1"/>
    </source>
</evidence>
<evidence type="ECO:0000256" key="2">
    <source>
        <dbReference type="ARBA" id="ARBA00022741"/>
    </source>
</evidence>
<comment type="caution">
    <text evidence="6">The sequence shown here is derived from an EMBL/GenBank/DDBJ whole genome shotgun (WGS) entry which is preliminary data.</text>
</comment>
<dbReference type="Gene3D" id="3.40.50.300">
    <property type="entry name" value="P-loop containing nucleotide triphosphate hydrolases"/>
    <property type="match status" value="1"/>
</dbReference>
<evidence type="ECO:0000256" key="1">
    <source>
        <dbReference type="ARBA" id="ARBA00008535"/>
    </source>
</evidence>
<comment type="similarity">
    <text evidence="1">Belongs to the TRAFAC class TrmE-Era-EngA-EngB-Septin-like GTPase superfamily. AIG1/Toc34/Toc159-like paraseptin GTPase family. IAN subfamily.</text>
</comment>
<organism evidence="6 7">
    <name type="scientific">Lymnaea stagnalis</name>
    <name type="common">Great pond snail</name>
    <name type="synonym">Helix stagnalis</name>
    <dbReference type="NCBI Taxonomy" id="6523"/>
    <lineage>
        <taxon>Eukaryota</taxon>
        <taxon>Metazoa</taxon>
        <taxon>Spiralia</taxon>
        <taxon>Lophotrochozoa</taxon>
        <taxon>Mollusca</taxon>
        <taxon>Gastropoda</taxon>
        <taxon>Heterobranchia</taxon>
        <taxon>Euthyneura</taxon>
        <taxon>Panpulmonata</taxon>
        <taxon>Hygrophila</taxon>
        <taxon>Lymnaeoidea</taxon>
        <taxon>Lymnaeidae</taxon>
        <taxon>Lymnaea</taxon>
    </lineage>
</organism>
<keyword evidence="2" id="KW-0547">Nucleotide-binding</keyword>
<dbReference type="GO" id="GO:0005525">
    <property type="term" value="F:GTP binding"/>
    <property type="evidence" value="ECO:0007669"/>
    <property type="project" value="UniProtKB-KW"/>
</dbReference>
<sequence>MATRNQSTPRTIQEVGDRDVHFDSDENRGKLRSAITEILKAAKNFKQVFQTSATPLKELIEQNTVLSKTFGDVHNVLIQATSSSQMALLDTLIERLEKCSQQIDGGPPKPDPERNPINPQMIDLLMIGSAGNGKSATGNSILGKSDFDIASGMSATRSSPRKRTSTFKNLIISVVDTPGVDTNGKNKLEVLEISLNLIKESLELCDYSFTALLIVIKFGDRFTQHESDTIKMIRGVLGNDVIQKYGVCVVTHGDNFEYEMEEEKVNGTAMTFEEWCREQGGEIGDIFKECSFRCVLFNNRTKDEIKRARQLENLVGCISCAQKYCKDDFINADEGLSKLTQELFLPQILEQTKTFVNDIRGQRVTLKPGFNSEDRHSKTKELLTEVQEYKDIIKEGSWQDSELAQLLGYLEPLEMELSSQLKIGNPEKGVNEDNMGKGFNKRAPASKLGQRDESSDEKTYTGRYKEIEPANKVAEKCTTELETQFRSDLQKLKKKWKTSCRSPDDIQNTKKDLGTIKIKYAALLKSSYGEKCSKKYSKFENKLNSPRDRDKPSKKWNKIRPILNIMAKLRRAHKGPGHQITSQSSLHKETHF</sequence>
<feature type="domain" description="AIG1-type G" evidence="5">
    <location>
        <begin position="119"/>
        <end position="340"/>
    </location>
</feature>
<dbReference type="PANTHER" id="PTHR10903">
    <property type="entry name" value="GTPASE, IMAP FAMILY MEMBER-RELATED"/>
    <property type="match status" value="1"/>
</dbReference>
<dbReference type="PANTHER" id="PTHR10903:SF184">
    <property type="entry name" value="GTP-BINDING PROTEIN A"/>
    <property type="match status" value="1"/>
</dbReference>
<protein>
    <recommendedName>
        <fullName evidence="5">AIG1-type G domain-containing protein</fullName>
    </recommendedName>
</protein>
<name>A0AAV2I873_LYMST</name>
<dbReference type="EMBL" id="CAXITT010000483">
    <property type="protein sequence ID" value="CAL1542404.1"/>
    <property type="molecule type" value="Genomic_DNA"/>
</dbReference>